<feature type="non-terminal residue" evidence="3">
    <location>
        <position position="1"/>
    </location>
</feature>
<keyword evidence="2" id="KW-0472">Membrane</keyword>
<evidence type="ECO:0000313" key="3">
    <source>
        <dbReference type="EMBL" id="CAK0852840.1"/>
    </source>
</evidence>
<keyword evidence="2" id="KW-0812">Transmembrane</keyword>
<comment type="caution">
    <text evidence="3">The sequence shown here is derived from an EMBL/GenBank/DDBJ whole genome shotgun (WGS) entry which is preliminary data.</text>
</comment>
<proteinExistence type="predicted"/>
<keyword evidence="4" id="KW-1185">Reference proteome</keyword>
<organism evidence="3 4">
    <name type="scientific">Prorocentrum cordatum</name>
    <dbReference type="NCBI Taxonomy" id="2364126"/>
    <lineage>
        <taxon>Eukaryota</taxon>
        <taxon>Sar</taxon>
        <taxon>Alveolata</taxon>
        <taxon>Dinophyceae</taxon>
        <taxon>Prorocentrales</taxon>
        <taxon>Prorocentraceae</taxon>
        <taxon>Prorocentrum</taxon>
    </lineage>
</organism>
<name>A0ABN9U2I0_9DINO</name>
<evidence type="ECO:0008006" key="5">
    <source>
        <dbReference type="Google" id="ProtNLM"/>
    </source>
</evidence>
<feature type="region of interest" description="Disordered" evidence="1">
    <location>
        <begin position="62"/>
        <end position="87"/>
    </location>
</feature>
<dbReference type="Proteomes" id="UP001189429">
    <property type="component" value="Unassembled WGS sequence"/>
</dbReference>
<feature type="transmembrane region" description="Helical" evidence="2">
    <location>
        <begin position="42"/>
        <end position="65"/>
    </location>
</feature>
<sequence length="133" mass="13541">GSLDTVAGARFGLGAAAGAHAERPPEAGGAPAARALQSVPAWAAWCAIPVSGGLLGAVLGAGAAARRRRSGRPAGRPAGRPDPDLRRIETTKAKVFLDFRPLAALAGPRDRQKTTQDEKPVLGNGSRLPGTQH</sequence>
<accession>A0ABN9U2I0</accession>
<feature type="compositionally biased region" description="Basic and acidic residues" evidence="1">
    <location>
        <begin position="108"/>
        <end position="120"/>
    </location>
</feature>
<gene>
    <name evidence="3" type="ORF">PCOR1329_LOCUS44494</name>
</gene>
<evidence type="ECO:0000313" key="4">
    <source>
        <dbReference type="Proteomes" id="UP001189429"/>
    </source>
</evidence>
<feature type="region of interest" description="Disordered" evidence="1">
    <location>
        <begin position="105"/>
        <end position="133"/>
    </location>
</feature>
<keyword evidence="2" id="KW-1133">Transmembrane helix</keyword>
<evidence type="ECO:0000256" key="1">
    <source>
        <dbReference type="SAM" id="MobiDB-lite"/>
    </source>
</evidence>
<evidence type="ECO:0000256" key="2">
    <source>
        <dbReference type="SAM" id="Phobius"/>
    </source>
</evidence>
<reference evidence="3" key="1">
    <citation type="submission" date="2023-10" db="EMBL/GenBank/DDBJ databases">
        <authorList>
            <person name="Chen Y."/>
            <person name="Shah S."/>
            <person name="Dougan E. K."/>
            <person name="Thang M."/>
            <person name="Chan C."/>
        </authorList>
    </citation>
    <scope>NUCLEOTIDE SEQUENCE [LARGE SCALE GENOMIC DNA]</scope>
</reference>
<protein>
    <recommendedName>
        <fullName evidence="5">Phosphoglycerate kinase</fullName>
    </recommendedName>
</protein>
<dbReference type="EMBL" id="CAUYUJ010015348">
    <property type="protein sequence ID" value="CAK0852840.1"/>
    <property type="molecule type" value="Genomic_DNA"/>
</dbReference>